<gene>
    <name evidence="1" type="ORF">A6F49_06710</name>
</gene>
<protein>
    <submittedName>
        <fullName evidence="1">Uncharacterized protein</fullName>
    </submittedName>
</protein>
<sequence length="127" mass="13752">MLETAQAALPLQITRAELGPDPILLLSGPGWAANFSCDWSLEGNGHRIDRNYSDGNILNDAAECTTQDLEFLIDQQIEAITSNAQMIDPIFQISGGIELRVHAETDIDPWVLGLPGITLVGIADKPQ</sequence>
<dbReference type="EMBL" id="LXEY01000012">
    <property type="protein sequence ID" value="OAV62394.1"/>
    <property type="molecule type" value="Genomic_DNA"/>
</dbReference>
<dbReference type="AlphaFoldDB" id="A0A1B7M1E6"/>
<evidence type="ECO:0000313" key="2">
    <source>
        <dbReference type="Proteomes" id="UP000078292"/>
    </source>
</evidence>
<proteinExistence type="predicted"/>
<organism evidence="1 2">
    <name type="scientific">Enteractinococcus helveticum</name>
    <dbReference type="NCBI Taxonomy" id="1837282"/>
    <lineage>
        <taxon>Bacteria</taxon>
        <taxon>Bacillati</taxon>
        <taxon>Actinomycetota</taxon>
        <taxon>Actinomycetes</taxon>
        <taxon>Micrococcales</taxon>
        <taxon>Micrococcaceae</taxon>
    </lineage>
</organism>
<evidence type="ECO:0000313" key="1">
    <source>
        <dbReference type="EMBL" id="OAV62394.1"/>
    </source>
</evidence>
<accession>A0A1B7M1E6</accession>
<reference evidence="1 2" key="1">
    <citation type="submission" date="2016-04" db="EMBL/GenBank/DDBJ databases">
        <title>First whole genome shotgun sequence of the bacterium Enteractinococcus sp. strain UASWS1574.</title>
        <authorList>
            <person name="Crovadore J."/>
            <person name="Chablais R."/>
            <person name="Lefort F."/>
        </authorList>
    </citation>
    <scope>NUCLEOTIDE SEQUENCE [LARGE SCALE GENOMIC DNA]</scope>
    <source>
        <strain evidence="1 2">UASWS1574</strain>
    </source>
</reference>
<keyword evidence="2" id="KW-1185">Reference proteome</keyword>
<name>A0A1B7M1E6_9MICC</name>
<comment type="caution">
    <text evidence="1">The sequence shown here is derived from an EMBL/GenBank/DDBJ whole genome shotgun (WGS) entry which is preliminary data.</text>
</comment>
<dbReference type="Proteomes" id="UP000078292">
    <property type="component" value="Unassembled WGS sequence"/>
</dbReference>
<dbReference type="STRING" id="1837282.A6F49_06710"/>